<dbReference type="SUPFAM" id="SSF53067">
    <property type="entry name" value="Actin-like ATPase domain"/>
    <property type="match status" value="2"/>
</dbReference>
<sequence length="392" mass="43729">METCCGGDDVNALVVDPGYEYTKIGHCQEDTPRTLLPSFATNDGLSLSPFVPPNCVPKLLLTRYYTNTSKFGQETKYNIDTEIFEQLLYEGILGTKYNCQDSYKNWPNTYNDQSRIEGLCSNLQDHPILVTEPSLESRPYRECVAEVLFEKIESPAAFVAKRAVLSAFAAGRSNALVLDIGAGGLVSAPVYEGTCLQCPIIDLPLGGQGLDEYLLHLLTAENINLGDLTLHQQLWLCKNFKEMLIENTYTLPDRTVIETQKIKNTLTNVLMLPSAVTNHNIQGYKGLPQTILDTLLECDVDVRKDLLTAIIFTGGVSLLAGLVDNLPTELNKQNLLGSFKYKLIVSNNIIERKYSTWLGGSILTSLGKFQQLWISQPEFMEHGMPIFDRKCR</sequence>
<dbReference type="KEGG" id="bmic:BMR1_03g00135"/>
<dbReference type="OMA" id="MTEAPWN"/>
<dbReference type="Gene3D" id="3.30.420.40">
    <property type="match status" value="2"/>
</dbReference>
<reference evidence="3 4" key="1">
    <citation type="journal article" date="2012" name="Nucleic Acids Res.">
        <title>Sequencing of the smallest Apicomplexan genome from the human pathogen Babesia microti.</title>
        <authorList>
            <person name="Cornillot E."/>
            <person name="Hadj-Kaddour K."/>
            <person name="Dassouli A."/>
            <person name="Noel B."/>
            <person name="Ranwez V."/>
            <person name="Vacherie B."/>
            <person name="Augagneur Y."/>
            <person name="Bres V."/>
            <person name="Duclos A."/>
            <person name="Randazzo S."/>
            <person name="Carcy B."/>
            <person name="Debierre-Grockiego F."/>
            <person name="Delbecq S."/>
            <person name="Moubri-Menage K."/>
            <person name="Shams-Eldin H."/>
            <person name="Usmani-Brown S."/>
            <person name="Bringaud F."/>
            <person name="Wincker P."/>
            <person name="Vivares C.P."/>
            <person name="Schwarz R.T."/>
            <person name="Schetters T.P."/>
            <person name="Krause P.J."/>
            <person name="Gorenflot A."/>
            <person name="Berry V."/>
            <person name="Barbe V."/>
            <person name="Ben Mamoun C."/>
        </authorList>
    </citation>
    <scope>NUCLEOTIDE SEQUENCE [LARGE SCALE GENOMIC DNA]</scope>
    <source>
        <strain evidence="3 4">RI</strain>
    </source>
</reference>
<dbReference type="VEuPathDB" id="PiroplasmaDB:BMR1_03g00135"/>
<comment type="similarity">
    <text evidence="2">Belongs to the actin family.</text>
</comment>
<accession>A0A0K3AM22</accession>
<organism evidence="3 4">
    <name type="scientific">Babesia microti (strain RI)</name>
    <dbReference type="NCBI Taxonomy" id="1133968"/>
    <lineage>
        <taxon>Eukaryota</taxon>
        <taxon>Sar</taxon>
        <taxon>Alveolata</taxon>
        <taxon>Apicomplexa</taxon>
        <taxon>Aconoidasida</taxon>
        <taxon>Piroplasmida</taxon>
        <taxon>Babesiidae</taxon>
        <taxon>Babesia</taxon>
    </lineage>
</organism>
<evidence type="ECO:0000256" key="2">
    <source>
        <dbReference type="RuleBase" id="RU000487"/>
    </source>
</evidence>
<reference evidence="3 4" key="3">
    <citation type="journal article" date="2016" name="Sci. Rep.">
        <title>Genome-wide diversity and gene expression profiling of Babesia microti isolates identify polymorphic genes that mediate host-pathogen interactions.</title>
        <authorList>
            <person name="Silva J.C."/>
            <person name="Cornillot E."/>
            <person name="McCracken C."/>
            <person name="Usmani-Brown S."/>
            <person name="Dwivedi A."/>
            <person name="Ifeonu O.O."/>
            <person name="Crabtree J."/>
            <person name="Gotia H.T."/>
            <person name="Virji A.Z."/>
            <person name="Reynes C."/>
            <person name="Colinge J."/>
            <person name="Kumar V."/>
            <person name="Lawres L."/>
            <person name="Pazzi J.E."/>
            <person name="Pablo J.V."/>
            <person name="Hung C."/>
            <person name="Brancato J."/>
            <person name="Kumari P."/>
            <person name="Orvis J."/>
            <person name="Tretina K."/>
            <person name="Chibucos M."/>
            <person name="Ott S."/>
            <person name="Sadzewicz L."/>
            <person name="Sengamalay N."/>
            <person name="Shetty A.C."/>
            <person name="Su Q."/>
            <person name="Tallon L."/>
            <person name="Fraser C.M."/>
            <person name="Frutos R."/>
            <person name="Molina D.M."/>
            <person name="Krause P.J."/>
            <person name="Ben Mamoun C."/>
        </authorList>
    </citation>
    <scope>NUCLEOTIDE SEQUENCE [LARGE SCALE GENOMIC DNA]</scope>
    <source>
        <strain evidence="3 4">RI</strain>
    </source>
</reference>
<dbReference type="EMBL" id="LN871598">
    <property type="protein sequence ID" value="CTQ40627.1"/>
    <property type="molecule type" value="Genomic_DNA"/>
</dbReference>
<dbReference type="OrthoDB" id="5132116at2759"/>
<dbReference type="InterPro" id="IPR004000">
    <property type="entry name" value="Actin"/>
</dbReference>
<proteinExistence type="inferred from homology"/>
<dbReference type="Proteomes" id="UP000002899">
    <property type="component" value="Chromosome III"/>
</dbReference>
<dbReference type="AlphaFoldDB" id="A0A0K3AM22"/>
<comment type="catalytic activity">
    <reaction evidence="1">
        <text>ATP + H2O = ADP + phosphate + H(+)</text>
        <dbReference type="Rhea" id="RHEA:13065"/>
        <dbReference type="ChEBI" id="CHEBI:15377"/>
        <dbReference type="ChEBI" id="CHEBI:15378"/>
        <dbReference type="ChEBI" id="CHEBI:30616"/>
        <dbReference type="ChEBI" id="CHEBI:43474"/>
        <dbReference type="ChEBI" id="CHEBI:456216"/>
    </reaction>
</comment>
<evidence type="ECO:0000313" key="4">
    <source>
        <dbReference type="Proteomes" id="UP000002899"/>
    </source>
</evidence>
<name>A0A0K3AM22_BABMR</name>
<dbReference type="GeneID" id="24424662"/>
<reference evidence="3 4" key="2">
    <citation type="journal article" date="2013" name="PLoS ONE">
        <title>Whole genome mapping and re-organization of the nuclear and mitochondrial genomes of Babesia microti isolates.</title>
        <authorList>
            <person name="Cornillot E."/>
            <person name="Dassouli A."/>
            <person name="Garg A."/>
            <person name="Pachikara N."/>
            <person name="Randazzo S."/>
            <person name="Depoix D."/>
            <person name="Carcy B."/>
            <person name="Delbecq S."/>
            <person name="Frutos R."/>
            <person name="Silva J.C."/>
            <person name="Sutton R."/>
            <person name="Krause P.J."/>
            <person name="Mamoun C.B."/>
        </authorList>
    </citation>
    <scope>NUCLEOTIDE SEQUENCE [LARGE SCALE GENOMIC DNA]</scope>
    <source>
        <strain evidence="3 4">RI</strain>
    </source>
</reference>
<gene>
    <name evidence="3" type="ORF">BMR1_03g00135</name>
</gene>
<dbReference type="SMART" id="SM00268">
    <property type="entry name" value="ACTIN"/>
    <property type="match status" value="1"/>
</dbReference>
<evidence type="ECO:0000256" key="1">
    <source>
        <dbReference type="ARBA" id="ARBA00049360"/>
    </source>
</evidence>
<keyword evidence="4" id="KW-1185">Reference proteome</keyword>
<dbReference type="Pfam" id="PF00022">
    <property type="entry name" value="Actin"/>
    <property type="match status" value="2"/>
</dbReference>
<dbReference type="InterPro" id="IPR043129">
    <property type="entry name" value="ATPase_NBD"/>
</dbReference>
<protein>
    <submittedName>
        <fullName evidence="3">Actin 3</fullName>
    </submittedName>
</protein>
<dbReference type="Gene3D" id="3.90.640.10">
    <property type="entry name" value="Actin, Chain A, domain 4"/>
    <property type="match status" value="1"/>
</dbReference>
<dbReference type="RefSeq" id="XP_012648638.1">
    <property type="nucleotide sequence ID" value="XM_012793184.1"/>
</dbReference>
<evidence type="ECO:0000313" key="3">
    <source>
        <dbReference type="EMBL" id="CTQ40627.1"/>
    </source>
</evidence>
<dbReference type="PANTHER" id="PTHR11937">
    <property type="entry name" value="ACTIN"/>
    <property type="match status" value="1"/>
</dbReference>